<keyword evidence="3" id="KW-1185">Reference proteome</keyword>
<dbReference type="InterPro" id="IPR018849">
    <property type="entry name" value="Urb2/Npa2_C"/>
</dbReference>
<gene>
    <name evidence="2" type="ORF">LADA_0H18272G</name>
</gene>
<sequence length="1177" mass="134828">MSFNISNSKSSAYFGAGISFRAVMNGLAETAGSLSRKLRSKNVSTTEVYDISIKLLNGDIAVYFPKKEIFVLDLIVDRWNNQKNVHFKRDPQIWRLFNLMWESVQMEDLRKKTFKSLKYVPHLIQTLELPDLEHNAEVACVLQKNFELLNSSLSVEMNTDQALLIIAGVLKVILDCPDIRSVEREKLIEETMRLTNMHTHMQAGGSNKLSSIFCQHPLSSILQYNAEYHNSESNVLSMLVSVYLFGPDINSMKQLTTFVDTFGRDLSNKCLTVLFKECIHEFSKSSMSQLEEVFSLLTKARPGLAIVLLEELCSLKQTLSQQFLESLFDEFFQKLSKTSQEDDWKMINRIITLDLEVGIINTRRIMDKVATEETTNLSAETWENLIECYVNARELPKLLTEWKEYSISESGSTCFVDVPEMANKITKNISALSVLQMHTFFKELFNDLRERHEIGDIILKALGITILGLRSLPYNHLPDLEPVLSQIFDLHIVKKTSAYWSYAFHFLDLYDDIFSEDSLSQIHSSVTDSLKRRDESSDLFFTAFKLRELRDYDLESTIEKFMAFFLSAPKSERQNLTSRLFSRWSTIVNMLFSQDQISILVEGLLDKECRNFLTMVTSSDDFYEEDRVVYSLIAQMVDNVNDQSVVEQFSIIPIKCISKAVRIRTIDTLCEKSILTARDVVLVTHLLSNPTFKSSVEVDVNVLDKILSQDSLSHLTDPILDKIISNHISQRHDKVSELFITKLVDHVVLNLRKGLSIPATKIAVHLLSKLNFDDSLVKGLQDIVLETLFAFSTQECNVKDRKATVIWSLRVLYELHQGTMSILSKDKIDVLIKGLMGSYHTGKLDLELTGAIFPLYCCAFRDQPKILSAHYIVLRQSIPKELLYDAIDKLVTEIADDFTNFNDLLDSVVASFHEQNQEYVVSLLELLEILLPNLQKENVEGRKLFAQAISEFSTHLERIVCQEKQTTIGLMEKLKDLLVWKPWLFGQYTIEILFPCCLRANISLMKEDDEDNDTIFICTSQLLSHVILYHRFKLTNRHHLVISYLCASLELFTANSNLRLTQRSGEAYSRLISVFCEPSNDTKNNKQRSSLQSQVGQIKKSLRRHAPILLLKYINLAINSAFTNDIKESINGGVFSIFDVLSSTELAVVNASLDNPGRVYFKTMYADYKRDGKWRED</sequence>
<protein>
    <submittedName>
        <fullName evidence="2">LADA_0H18272g1_1</fullName>
    </submittedName>
</protein>
<dbReference type="OrthoDB" id="160374at2759"/>
<dbReference type="AlphaFoldDB" id="A0A1G4K5Z0"/>
<dbReference type="InterPro" id="IPR052609">
    <property type="entry name" value="Ribosome_Biogenesis_Reg"/>
</dbReference>
<feature type="domain" description="Nucleolar 27S pre-rRNA processing Urb2/Npa2 C-terminal" evidence="1">
    <location>
        <begin position="971"/>
        <end position="1176"/>
    </location>
</feature>
<dbReference type="PANTHER" id="PTHR15682:SF2">
    <property type="entry name" value="UNHEALTHY RIBOSOME BIOGENESIS PROTEIN 2 HOMOLOG"/>
    <property type="match status" value="1"/>
</dbReference>
<dbReference type="STRING" id="1266660.A0A1G4K5Z0"/>
<proteinExistence type="predicted"/>
<evidence type="ECO:0000259" key="1">
    <source>
        <dbReference type="Pfam" id="PF10441"/>
    </source>
</evidence>
<organism evidence="2 3">
    <name type="scientific">Lachancea dasiensis</name>
    <dbReference type="NCBI Taxonomy" id="1072105"/>
    <lineage>
        <taxon>Eukaryota</taxon>
        <taxon>Fungi</taxon>
        <taxon>Dikarya</taxon>
        <taxon>Ascomycota</taxon>
        <taxon>Saccharomycotina</taxon>
        <taxon>Saccharomycetes</taxon>
        <taxon>Saccharomycetales</taxon>
        <taxon>Saccharomycetaceae</taxon>
        <taxon>Lachancea</taxon>
    </lineage>
</organism>
<dbReference type="GO" id="GO:0005730">
    <property type="term" value="C:nucleolus"/>
    <property type="evidence" value="ECO:0007669"/>
    <property type="project" value="TreeGrafter"/>
</dbReference>
<evidence type="ECO:0000313" key="2">
    <source>
        <dbReference type="EMBL" id="SCU99212.1"/>
    </source>
</evidence>
<dbReference type="GO" id="GO:0042254">
    <property type="term" value="P:ribosome biogenesis"/>
    <property type="evidence" value="ECO:0007669"/>
    <property type="project" value="TreeGrafter"/>
</dbReference>
<dbReference type="PANTHER" id="PTHR15682">
    <property type="entry name" value="UNHEALTHY RIBOSOME BIOGENESIS PROTEIN 2 HOMOLOG"/>
    <property type="match status" value="1"/>
</dbReference>
<name>A0A1G4K5Z0_9SACH</name>
<accession>A0A1G4K5Z0</accession>
<dbReference type="Pfam" id="PF10441">
    <property type="entry name" value="Urb2"/>
    <property type="match status" value="1"/>
</dbReference>
<reference evidence="2 3" key="1">
    <citation type="submission" date="2016-03" db="EMBL/GenBank/DDBJ databases">
        <authorList>
            <person name="Devillers H."/>
        </authorList>
    </citation>
    <scope>NUCLEOTIDE SEQUENCE [LARGE SCALE GENOMIC DNA]</scope>
    <source>
        <strain evidence="2">CBS 10888</strain>
    </source>
</reference>
<dbReference type="Proteomes" id="UP000190274">
    <property type="component" value="Chromosome H"/>
</dbReference>
<dbReference type="EMBL" id="LT598461">
    <property type="protein sequence ID" value="SCU99212.1"/>
    <property type="molecule type" value="Genomic_DNA"/>
</dbReference>
<evidence type="ECO:0000313" key="3">
    <source>
        <dbReference type="Proteomes" id="UP000190274"/>
    </source>
</evidence>